<comment type="caution">
    <text evidence="1">The sequence shown here is derived from an EMBL/GenBank/DDBJ whole genome shotgun (WGS) entry which is preliminary data.</text>
</comment>
<dbReference type="EMBL" id="ML996122">
    <property type="protein sequence ID" value="KAF2736742.1"/>
    <property type="molecule type" value="Genomic_DNA"/>
</dbReference>
<reference evidence="1" key="1">
    <citation type="journal article" date="2020" name="Stud. Mycol.">
        <title>101 Dothideomycetes genomes: a test case for predicting lifestyles and emergence of pathogens.</title>
        <authorList>
            <person name="Haridas S."/>
            <person name="Albert R."/>
            <person name="Binder M."/>
            <person name="Bloem J."/>
            <person name="Labutti K."/>
            <person name="Salamov A."/>
            <person name="Andreopoulos B."/>
            <person name="Baker S."/>
            <person name="Barry K."/>
            <person name="Bills G."/>
            <person name="Bluhm B."/>
            <person name="Cannon C."/>
            <person name="Castanera R."/>
            <person name="Culley D."/>
            <person name="Daum C."/>
            <person name="Ezra D."/>
            <person name="Gonzalez J."/>
            <person name="Henrissat B."/>
            <person name="Kuo A."/>
            <person name="Liang C."/>
            <person name="Lipzen A."/>
            <person name="Lutzoni F."/>
            <person name="Magnuson J."/>
            <person name="Mondo S."/>
            <person name="Nolan M."/>
            <person name="Ohm R."/>
            <person name="Pangilinan J."/>
            <person name="Park H.-J."/>
            <person name="Ramirez L."/>
            <person name="Alfaro M."/>
            <person name="Sun H."/>
            <person name="Tritt A."/>
            <person name="Yoshinaga Y."/>
            <person name="Zwiers L.-H."/>
            <person name="Turgeon B."/>
            <person name="Goodwin S."/>
            <person name="Spatafora J."/>
            <person name="Crous P."/>
            <person name="Grigoriev I."/>
        </authorList>
    </citation>
    <scope>NUCLEOTIDE SEQUENCE</scope>
    <source>
        <strain evidence="1">CBS 125425</strain>
    </source>
</reference>
<evidence type="ECO:0000313" key="2">
    <source>
        <dbReference type="Proteomes" id="UP000799444"/>
    </source>
</evidence>
<dbReference type="AlphaFoldDB" id="A0A9P4R004"/>
<sequence>MQQGRTANAIEGEGGVGVDAIVLVQRFDALPARLSTSLDSAYANGSPASAGPAALQELPCFVSDGPGRPIQGRRLLSTMSTVPWDCLPRHPLRPTTCLADVVDGGNEMKGTSPCWPCWPRCAAGTAAEGGERDQGIWRLMRCRGLHRPQRAHCRLATGTLVGRESLNVPIHLFCAPFVIPHCYYCRVSASSPQSLTDKLRCRGLSRRLPVPVLHHPSPSHRSAL</sequence>
<organism evidence="1 2">
    <name type="scientific">Polyplosphaeria fusca</name>
    <dbReference type="NCBI Taxonomy" id="682080"/>
    <lineage>
        <taxon>Eukaryota</taxon>
        <taxon>Fungi</taxon>
        <taxon>Dikarya</taxon>
        <taxon>Ascomycota</taxon>
        <taxon>Pezizomycotina</taxon>
        <taxon>Dothideomycetes</taxon>
        <taxon>Pleosporomycetidae</taxon>
        <taxon>Pleosporales</taxon>
        <taxon>Tetraplosphaeriaceae</taxon>
        <taxon>Polyplosphaeria</taxon>
    </lineage>
</organism>
<proteinExistence type="predicted"/>
<evidence type="ECO:0000313" key="1">
    <source>
        <dbReference type="EMBL" id="KAF2736742.1"/>
    </source>
</evidence>
<keyword evidence="2" id="KW-1185">Reference proteome</keyword>
<protein>
    <submittedName>
        <fullName evidence="1">Uncharacterized protein</fullName>
    </submittedName>
</protein>
<accession>A0A9P4R004</accession>
<gene>
    <name evidence="1" type="ORF">EJ04DRAFT_149714</name>
</gene>
<dbReference type="Proteomes" id="UP000799444">
    <property type="component" value="Unassembled WGS sequence"/>
</dbReference>
<name>A0A9P4R004_9PLEO</name>